<feature type="domain" description="N-acetyltransferase" evidence="1">
    <location>
        <begin position="1"/>
        <end position="156"/>
    </location>
</feature>
<sequence length="210" mass="24534">MIIRNELKSDYREVEELTRKAFWNLYVPGCNEHYLVHIMRDHEDFLPELDFVIECDNSVIANIMYTKAKLVDEEGNEKSILTFGPLSVLPKYQRKGYGKKLLEYSFQKAVELGYDAIVIYGNPENYISSGFKSSKQYNICIGDNIFPTALLVKELSKGAIPKGNWTFQESRVYEFDSQAAEAFDQTFEKLEKEYKISQELFYIYSRSRVF</sequence>
<keyword evidence="3" id="KW-1185">Reference proteome</keyword>
<dbReference type="RefSeq" id="WP_390407495.1">
    <property type="nucleotide sequence ID" value="NZ_BAABYW010000001.1"/>
</dbReference>
<dbReference type="InterPro" id="IPR000182">
    <property type="entry name" value="GNAT_dom"/>
</dbReference>
<name>A0ABQ0BE35_9FIRM</name>
<dbReference type="Gene3D" id="3.40.630.30">
    <property type="match status" value="1"/>
</dbReference>
<accession>A0ABQ0BE35</accession>
<reference evidence="2 3" key="1">
    <citation type="submission" date="2024-04" db="EMBL/GenBank/DDBJ databases">
        <title>Defined microbial consortia suppress multidrug-resistant proinflammatory Enterobacteriaceae via ecological control.</title>
        <authorList>
            <person name="Furuichi M."/>
            <person name="Kawaguchi T."/>
            <person name="Pust M."/>
            <person name="Yasuma K."/>
            <person name="Plichta D."/>
            <person name="Hasegawa N."/>
            <person name="Ohya T."/>
            <person name="Bhattarai S."/>
            <person name="Sasajima S."/>
            <person name="Aoto Y."/>
            <person name="Tuganbaev T."/>
            <person name="Yaginuma M."/>
            <person name="Ueda M."/>
            <person name="Okahashi N."/>
            <person name="Amafuji K."/>
            <person name="Kiridooshi Y."/>
            <person name="Sugita K."/>
            <person name="Strazar M."/>
            <person name="Skelly A."/>
            <person name="Suda W."/>
            <person name="Hattori M."/>
            <person name="Nakamoto N."/>
            <person name="Caballero S."/>
            <person name="Norman J."/>
            <person name="Olle B."/>
            <person name="Tanoue T."/>
            <person name="Arita M."/>
            <person name="Bucci V."/>
            <person name="Atarashi K."/>
            <person name="Xavier R."/>
            <person name="Honda K."/>
        </authorList>
    </citation>
    <scope>NUCLEOTIDE SEQUENCE [LARGE SCALE GENOMIC DNA]</scope>
    <source>
        <strain evidence="3">k04-0078-D8-1</strain>
    </source>
</reference>
<comment type="caution">
    <text evidence="2">The sequence shown here is derived from an EMBL/GenBank/DDBJ whole genome shotgun (WGS) entry which is preliminary data.</text>
</comment>
<evidence type="ECO:0000313" key="3">
    <source>
        <dbReference type="Proteomes" id="UP001600943"/>
    </source>
</evidence>
<protein>
    <submittedName>
        <fullName evidence="2">N-acetyltransferase</fullName>
    </submittedName>
</protein>
<dbReference type="InterPro" id="IPR016181">
    <property type="entry name" value="Acyl_CoA_acyltransferase"/>
</dbReference>
<dbReference type="PROSITE" id="PS51186">
    <property type="entry name" value="GNAT"/>
    <property type="match status" value="1"/>
</dbReference>
<dbReference type="Proteomes" id="UP001600943">
    <property type="component" value="Unassembled WGS sequence"/>
</dbReference>
<evidence type="ECO:0000313" key="2">
    <source>
        <dbReference type="EMBL" id="GAA6409613.1"/>
    </source>
</evidence>
<dbReference type="CDD" id="cd04301">
    <property type="entry name" value="NAT_SF"/>
    <property type="match status" value="1"/>
</dbReference>
<proteinExistence type="predicted"/>
<dbReference type="EMBL" id="BAABYW010000001">
    <property type="protein sequence ID" value="GAA6409613.1"/>
    <property type="molecule type" value="Genomic_DNA"/>
</dbReference>
<gene>
    <name evidence="2" type="ORF">K040078D81_37300</name>
</gene>
<organism evidence="2 3">
    <name type="scientific">Blautia hominis</name>
    <dbReference type="NCBI Taxonomy" id="2025493"/>
    <lineage>
        <taxon>Bacteria</taxon>
        <taxon>Bacillati</taxon>
        <taxon>Bacillota</taxon>
        <taxon>Clostridia</taxon>
        <taxon>Lachnospirales</taxon>
        <taxon>Lachnospiraceae</taxon>
        <taxon>Blautia</taxon>
    </lineage>
</organism>
<dbReference type="Pfam" id="PF00583">
    <property type="entry name" value="Acetyltransf_1"/>
    <property type="match status" value="1"/>
</dbReference>
<dbReference type="SUPFAM" id="SSF55729">
    <property type="entry name" value="Acyl-CoA N-acyltransferases (Nat)"/>
    <property type="match status" value="1"/>
</dbReference>
<evidence type="ECO:0000259" key="1">
    <source>
        <dbReference type="PROSITE" id="PS51186"/>
    </source>
</evidence>